<organism evidence="3 4">
    <name type="scientific">Paenibacillus dendrobii</name>
    <dbReference type="NCBI Taxonomy" id="2691084"/>
    <lineage>
        <taxon>Bacteria</taxon>
        <taxon>Bacillati</taxon>
        <taxon>Bacillota</taxon>
        <taxon>Bacilli</taxon>
        <taxon>Bacillales</taxon>
        <taxon>Paenibacillaceae</taxon>
        <taxon>Paenibacillus</taxon>
    </lineage>
</organism>
<feature type="signal peptide" evidence="2">
    <location>
        <begin position="1"/>
        <end position="21"/>
    </location>
</feature>
<accession>A0A7X3IJA7</accession>
<keyword evidence="4" id="KW-1185">Reference proteome</keyword>
<evidence type="ECO:0000313" key="3">
    <source>
        <dbReference type="EMBL" id="MWV44371.1"/>
    </source>
</evidence>
<dbReference type="AlphaFoldDB" id="A0A7X3IJA7"/>
<dbReference type="PROSITE" id="PS51257">
    <property type="entry name" value="PROKAR_LIPOPROTEIN"/>
    <property type="match status" value="1"/>
</dbReference>
<sequence length="297" mass="33044">MKRMLSISVLFALMLSLTACGGENKSTSVQPPEMPSKSETLANGDDSDNNNTEAVKNTEGHESQKFTNPMELSQYYLNDKPITTKLDKDHIVWQQGSVKLTASLGTSKGSPTVRTATIEKKDQRFDLKLDPQPSGMTSAALSADESYLAIEASYHLGIPQTFIINLNDGTWVSLVDELKKNQAQQADITTTFAWSPEERKLAFSCGEDASLWLCTYDIDQKKLTKVPTEKDFTGYISMACIMWSKDGQSISFIGEQGSDQMKIFRYTPADSAVTKMKDLTRQELDTFQKFSPYFLGS</sequence>
<evidence type="ECO:0000313" key="4">
    <source>
        <dbReference type="Proteomes" id="UP000460318"/>
    </source>
</evidence>
<dbReference type="EMBL" id="WUBI01000001">
    <property type="protein sequence ID" value="MWV44371.1"/>
    <property type="molecule type" value="Genomic_DNA"/>
</dbReference>
<dbReference type="Proteomes" id="UP000460318">
    <property type="component" value="Unassembled WGS sequence"/>
</dbReference>
<gene>
    <name evidence="3" type="ORF">GRF59_12095</name>
</gene>
<dbReference type="SUPFAM" id="SSF82171">
    <property type="entry name" value="DPP6 N-terminal domain-like"/>
    <property type="match status" value="1"/>
</dbReference>
<name>A0A7X3IJA7_9BACL</name>
<feature type="chain" id="PRO_5039276808" description="WD40 repeat domain-containing protein" evidence="2">
    <location>
        <begin position="22"/>
        <end position="297"/>
    </location>
</feature>
<dbReference type="InterPro" id="IPR011042">
    <property type="entry name" value="6-blade_b-propeller_TolB-like"/>
</dbReference>
<proteinExistence type="predicted"/>
<reference evidence="3 4" key="1">
    <citation type="submission" date="2019-12" db="EMBL/GenBank/DDBJ databases">
        <title>Paenibacillus sp. nov., an endophytic bacterium isolated from the stem of Dendrobium.</title>
        <authorList>
            <person name="Zhao R."/>
        </authorList>
    </citation>
    <scope>NUCLEOTIDE SEQUENCE [LARGE SCALE GENOMIC DNA]</scope>
    <source>
        <strain evidence="3 4">HJL G12</strain>
    </source>
</reference>
<keyword evidence="2" id="KW-0732">Signal</keyword>
<evidence type="ECO:0000256" key="1">
    <source>
        <dbReference type="SAM" id="MobiDB-lite"/>
    </source>
</evidence>
<dbReference type="RefSeq" id="WP_160497794.1">
    <property type="nucleotide sequence ID" value="NZ_WUBI01000001.1"/>
</dbReference>
<evidence type="ECO:0000256" key="2">
    <source>
        <dbReference type="SAM" id="SignalP"/>
    </source>
</evidence>
<dbReference type="Gene3D" id="2.120.10.30">
    <property type="entry name" value="TolB, C-terminal domain"/>
    <property type="match status" value="1"/>
</dbReference>
<comment type="caution">
    <text evidence="3">The sequence shown here is derived from an EMBL/GenBank/DDBJ whole genome shotgun (WGS) entry which is preliminary data.</text>
</comment>
<evidence type="ECO:0008006" key="5">
    <source>
        <dbReference type="Google" id="ProtNLM"/>
    </source>
</evidence>
<feature type="region of interest" description="Disordered" evidence="1">
    <location>
        <begin position="23"/>
        <end position="67"/>
    </location>
</feature>
<protein>
    <recommendedName>
        <fullName evidence="5">WD40 repeat domain-containing protein</fullName>
    </recommendedName>
</protein>